<protein>
    <submittedName>
        <fullName evidence="2">DUF4879 domain-containing protein</fullName>
    </submittedName>
</protein>
<dbReference type="EMBL" id="RRZK01000030">
    <property type="protein sequence ID" value="TDB58423.1"/>
    <property type="molecule type" value="Genomic_DNA"/>
</dbReference>
<name>A0A4R4JV36_PSEVA</name>
<keyword evidence="3" id="KW-1185">Reference proteome</keyword>
<organism evidence="2 3">
    <name type="scientific">Pseudomonas vancouverensis</name>
    <dbReference type="NCBI Taxonomy" id="95300"/>
    <lineage>
        <taxon>Bacteria</taxon>
        <taxon>Pseudomonadati</taxon>
        <taxon>Pseudomonadota</taxon>
        <taxon>Gammaproteobacteria</taxon>
        <taxon>Pseudomonadales</taxon>
        <taxon>Pseudomonadaceae</taxon>
        <taxon>Pseudomonas</taxon>
    </lineage>
</organism>
<dbReference type="AlphaFoldDB" id="A0A4R4JV36"/>
<dbReference type="Pfam" id="PF16219">
    <property type="entry name" value="DUF4879"/>
    <property type="match status" value="1"/>
</dbReference>
<evidence type="ECO:0000313" key="3">
    <source>
        <dbReference type="Proteomes" id="UP000295254"/>
    </source>
</evidence>
<proteinExistence type="predicted"/>
<keyword evidence="1" id="KW-0732">Signal</keyword>
<reference evidence="3" key="1">
    <citation type="journal article" date="2019" name="bioRxiv">
        <title>Bacterially produced spermidine induces plant systemic susceptibility to pathogens.</title>
        <authorList>
            <person name="Melnyk R.A."/>
            <person name="Beskrovnaya P.A."/>
            <person name="Liu Z."/>
            <person name="Song Y."/>
            <person name="Haney C.H."/>
        </authorList>
    </citation>
    <scope>NUCLEOTIDE SEQUENCE [LARGE SCALE GENOMIC DNA]</scope>
    <source>
        <strain evidence="3">Dha-51</strain>
    </source>
</reference>
<feature type="chain" id="PRO_5020578009" evidence="1">
    <location>
        <begin position="25"/>
        <end position="148"/>
    </location>
</feature>
<evidence type="ECO:0000256" key="1">
    <source>
        <dbReference type="SAM" id="SignalP"/>
    </source>
</evidence>
<accession>A0A4R4JV36</accession>
<dbReference type="OrthoDB" id="5323736at2"/>
<dbReference type="Proteomes" id="UP000295254">
    <property type="component" value="Unassembled WGS sequence"/>
</dbReference>
<gene>
    <name evidence="2" type="ORF">EIY72_23045</name>
</gene>
<dbReference type="RefSeq" id="WP_093230819.1">
    <property type="nucleotide sequence ID" value="NZ_LT629803.1"/>
</dbReference>
<comment type="caution">
    <text evidence="2">The sequence shown here is derived from an EMBL/GenBank/DDBJ whole genome shotgun (WGS) entry which is preliminary data.</text>
</comment>
<feature type="signal peptide" evidence="1">
    <location>
        <begin position="1"/>
        <end position="24"/>
    </location>
</feature>
<dbReference type="InterPro" id="IPR032624">
    <property type="entry name" value="DUF4879"/>
</dbReference>
<evidence type="ECO:0000313" key="2">
    <source>
        <dbReference type="EMBL" id="TDB58423.1"/>
    </source>
</evidence>
<sequence length="148" mass="15665">MKKCLVAVLGALAAVFLGAQTAVAASAPPLTQLKVLKVASPSCGVENIEDGQTQTRCDHSGPNITIYVLEVGYGREPHVDLDGFEINGTRTPVCAFKNGNLTSCNPGDKTVGYLYAFDMAGKQEGTFSFSNTSMNAPNNTLSTQLYIK</sequence>